<feature type="transmembrane region" description="Helical" evidence="1">
    <location>
        <begin position="448"/>
        <end position="468"/>
    </location>
</feature>
<accession>A0A1W2BIC6</accession>
<name>A0A1W2BIC6_KIBAR</name>
<dbReference type="Gene3D" id="3.40.50.300">
    <property type="entry name" value="P-loop containing nucleotide triphosphate hydrolases"/>
    <property type="match status" value="1"/>
</dbReference>
<evidence type="ECO:0000313" key="3">
    <source>
        <dbReference type="Proteomes" id="UP000192674"/>
    </source>
</evidence>
<protein>
    <recommendedName>
        <fullName evidence="4">NACHT domain-containing protein</fullName>
    </recommendedName>
</protein>
<sequence length="857" mass="92641">MRSTSSKVLWVVVVANVLTALIAIVTNVATGVLPDAWQPYLWIAWPVLAALVLSGIPLVIYLRRIDAGHPAVTDDRAEFSRKAMLAQVRTMWVNGVLTQSLYQQTLVELGLEERPGFLRRPWDMMLETADQRPRPVEPGTRLVDVVERYRGLLMLGAPGAGKTTMLLTLLEDLLDVATRDKTAPIPVVFPLANWSSDSKPLEEWFVEELCGPLYGLSPELARSWIANDRVLPLLDGLDEVVLDKRLACAQAIEAFHRTHRLLPLVVASRIADYNALGLRFSLGTALLIQPLTQTQVQDYLGQFGEPMAGLREALAGEPALWDLLRTPFLLNVAVRAYHGLPAEDVATEGPTQQRQSRLIAAYVERAVRRKPHGPRFAPSDVVRWLAYCARWMGKNLELFFFVESVNSNWLPKRLRRRVITVTALPASVLLGGSAGLLLHLFIDTWTGIVLGLLATIGFGLGLSTGHGGEVAHASGGNRRALLMEYLGEWAFLGVFGALGLGFAGGAFGALVGTIVGVVGVITGDGSFFAAVIDKGVAGLLIGAVLGVLLPMVQTWGGDRQALRNRPSGAGLRDAVWLCGTSFLVVCVPVTAILGVFYGPDGAVTGVVFGGTAAYLFGGRGLATYWLTRRVLVHGGITPSRPLAFLDFAVAHTLMLRVGGGYMFAHRLLLEHFASLQPEDVPKHYVHEGLSVIDLRPETLLARTVDDARTATPGDAVQAVTYTGSVLPATVWAPSAMKVAETLRARVPATLEPSLYAGGHTPQSRFYETALRAAADVLRMVIAAQHDDLSLVASFQLGDLLTTPVPGVFDSAYDWRDPYMDDAVASLRAITTRGDAALARRAVEMLDKLVITPPADQG</sequence>
<feature type="transmembrane region" description="Helical" evidence="1">
    <location>
        <begin position="40"/>
        <end position="62"/>
    </location>
</feature>
<feature type="transmembrane region" description="Helical" evidence="1">
    <location>
        <begin position="7"/>
        <end position="28"/>
    </location>
</feature>
<dbReference type="OrthoDB" id="419058at2"/>
<feature type="transmembrane region" description="Helical" evidence="1">
    <location>
        <begin position="418"/>
        <end position="442"/>
    </location>
</feature>
<dbReference type="Proteomes" id="UP000192674">
    <property type="component" value="Unassembled WGS sequence"/>
</dbReference>
<dbReference type="InterPro" id="IPR027417">
    <property type="entry name" value="P-loop_NTPase"/>
</dbReference>
<feature type="transmembrane region" description="Helical" evidence="1">
    <location>
        <begin position="573"/>
        <end position="596"/>
    </location>
</feature>
<feature type="transmembrane region" description="Helical" evidence="1">
    <location>
        <begin position="489"/>
        <end position="521"/>
    </location>
</feature>
<feature type="transmembrane region" description="Helical" evidence="1">
    <location>
        <begin position="602"/>
        <end position="622"/>
    </location>
</feature>
<gene>
    <name evidence="2" type="ORF">SAMN05661093_01713</name>
</gene>
<organism evidence="2 3">
    <name type="scientific">Kibdelosporangium aridum</name>
    <dbReference type="NCBI Taxonomy" id="2030"/>
    <lineage>
        <taxon>Bacteria</taxon>
        <taxon>Bacillati</taxon>
        <taxon>Actinomycetota</taxon>
        <taxon>Actinomycetes</taxon>
        <taxon>Pseudonocardiales</taxon>
        <taxon>Pseudonocardiaceae</taxon>
        <taxon>Kibdelosporangium</taxon>
    </lineage>
</organism>
<keyword evidence="1" id="KW-1133">Transmembrane helix</keyword>
<evidence type="ECO:0008006" key="4">
    <source>
        <dbReference type="Google" id="ProtNLM"/>
    </source>
</evidence>
<dbReference type="RefSeq" id="WP_084425337.1">
    <property type="nucleotide sequence ID" value="NZ_FWXV01000001.1"/>
</dbReference>
<proteinExistence type="predicted"/>
<reference evidence="2 3" key="1">
    <citation type="submission" date="2017-04" db="EMBL/GenBank/DDBJ databases">
        <authorList>
            <person name="Afonso C.L."/>
            <person name="Miller P.J."/>
            <person name="Scott M.A."/>
            <person name="Spackman E."/>
            <person name="Goraichik I."/>
            <person name="Dimitrov K.M."/>
            <person name="Suarez D.L."/>
            <person name="Swayne D.E."/>
        </authorList>
    </citation>
    <scope>NUCLEOTIDE SEQUENCE [LARGE SCALE GENOMIC DNA]</scope>
    <source>
        <strain evidence="2 3">DSM 43828</strain>
    </source>
</reference>
<keyword evidence="1" id="KW-0812">Transmembrane</keyword>
<feature type="transmembrane region" description="Helical" evidence="1">
    <location>
        <begin position="527"/>
        <end position="552"/>
    </location>
</feature>
<evidence type="ECO:0000313" key="2">
    <source>
        <dbReference type="EMBL" id="SMC72664.1"/>
    </source>
</evidence>
<dbReference type="AlphaFoldDB" id="A0A1W2BIC6"/>
<evidence type="ECO:0000256" key="1">
    <source>
        <dbReference type="SAM" id="Phobius"/>
    </source>
</evidence>
<keyword evidence="1" id="KW-0472">Membrane</keyword>
<dbReference type="EMBL" id="FWXV01000001">
    <property type="protein sequence ID" value="SMC72664.1"/>
    <property type="molecule type" value="Genomic_DNA"/>
</dbReference>
<keyword evidence="3" id="KW-1185">Reference proteome</keyword>